<geneLocation type="plasmid" evidence="16">
    <name>pdfi2</name>
</geneLocation>
<gene>
    <name evidence="15" type="ORF">DFI_18105</name>
</gene>
<evidence type="ECO:0000313" key="15">
    <source>
        <dbReference type="EMBL" id="ASN83087.1"/>
    </source>
</evidence>
<dbReference type="RefSeq" id="WP_081425744.1">
    <property type="nucleotide sequence ID" value="NZ_CP021083.1"/>
</dbReference>
<keyword evidence="6" id="KW-1133">Transmembrane helix</keyword>
<evidence type="ECO:0000256" key="10">
    <source>
        <dbReference type="ARBA" id="ARBA00023180"/>
    </source>
</evidence>
<dbReference type="Gene3D" id="3.40.50.720">
    <property type="entry name" value="NAD(P)-binding Rossmann-like Domain"/>
    <property type="match status" value="1"/>
</dbReference>
<comment type="subcellular location">
    <subcellularLocation>
        <location evidence="2">Golgi apparatus membrane</location>
        <topology evidence="2">Single-pass type II membrane protein</topology>
    </subcellularLocation>
    <subcellularLocation>
        <location evidence="12">Golgi apparatus</location>
        <location evidence="12">Golgi stack membrane</location>
    </subcellularLocation>
</comment>
<dbReference type="FunFam" id="3.40.50.720:FF:000065">
    <property type="entry name" value="UDP-glucuronic acid decarboxylase 1"/>
    <property type="match status" value="1"/>
</dbReference>
<keyword evidence="10" id="KW-0325">Glycoprotein</keyword>
<evidence type="ECO:0000256" key="4">
    <source>
        <dbReference type="ARBA" id="ARBA00022793"/>
    </source>
</evidence>
<keyword evidence="11" id="KW-0456">Lyase</keyword>
<evidence type="ECO:0000256" key="11">
    <source>
        <dbReference type="ARBA" id="ARBA00023239"/>
    </source>
</evidence>
<dbReference type="GO" id="GO:0048040">
    <property type="term" value="F:UDP-glucuronate decarboxylase activity"/>
    <property type="evidence" value="ECO:0007669"/>
    <property type="project" value="TreeGrafter"/>
</dbReference>
<dbReference type="KEGG" id="dfc:DFI_18105"/>
<dbReference type="InterPro" id="IPR001509">
    <property type="entry name" value="Epimerase_deHydtase"/>
</dbReference>
<sequence>MKLLLTGSAGFIGSHLAEHFLAHGHEVIGVDNYLSGQPRHTRHLLAHPGFSFVEADVSMGLPTDTGPLNWVLHFASPASPPHYQQHAIETLMVGAQGTQHALDLARRSGARFLLASTSEVYGDPQVHPQPEAYWGHVNPNGVRSCYDEAKRYAEAITCAYHREHGLDTRIIRIFNTYGPHMRPDDGRVVTNFINQALAGEALTVQGDGQQTRSFQYVSDLVAGIAALMALPGPHPHPVNLGTTDAITVLRFAQIVRDAIDPTLPIRFVPLAADDPRQRQPDITLARTLLGWSPQVSLTDGLTRTIAYFRALRAEQQPVPTSGPAWMRGAADAGQSAATPGD</sequence>
<evidence type="ECO:0000256" key="8">
    <source>
        <dbReference type="ARBA" id="ARBA00023034"/>
    </source>
</evidence>
<accession>A0A221T2E3</accession>
<dbReference type="GO" id="GO:0042732">
    <property type="term" value="P:D-xylose metabolic process"/>
    <property type="evidence" value="ECO:0007669"/>
    <property type="project" value="InterPro"/>
</dbReference>
<dbReference type="PANTHER" id="PTHR43078:SF6">
    <property type="entry name" value="UDP-GLUCURONIC ACID DECARBOXYLASE 1"/>
    <property type="match status" value="1"/>
</dbReference>
<dbReference type="AlphaFoldDB" id="A0A221T2E3"/>
<dbReference type="GO" id="GO:0033320">
    <property type="term" value="P:UDP-D-xylose biosynthetic process"/>
    <property type="evidence" value="ECO:0007669"/>
    <property type="project" value="UniProtKB-UniPathway"/>
</dbReference>
<reference evidence="15 16" key="1">
    <citation type="submission" date="2017-05" db="EMBL/GenBank/DDBJ databases">
        <title>The complete genome sequence of Deinococcus ficus isolated from the rhizosphere of the Ficus religiosa L. in Taiwan.</title>
        <authorList>
            <person name="Wu K.-M."/>
            <person name="Liao T.-L."/>
            <person name="Liu Y.-M."/>
            <person name="Young C.-C."/>
            <person name="Tsai S.-F."/>
        </authorList>
    </citation>
    <scope>NUCLEOTIDE SEQUENCE [LARGE SCALE GENOMIC DNA]</scope>
    <source>
        <strain evidence="15 16">CC-FR2-10</strain>
        <plasmid evidence="16">pdfi2</plasmid>
    </source>
</reference>
<evidence type="ECO:0000259" key="14">
    <source>
        <dbReference type="Pfam" id="PF01370"/>
    </source>
</evidence>
<dbReference type="PANTHER" id="PTHR43078">
    <property type="entry name" value="UDP-GLUCURONIC ACID DECARBOXYLASE-RELATED"/>
    <property type="match status" value="1"/>
</dbReference>
<evidence type="ECO:0000256" key="2">
    <source>
        <dbReference type="ARBA" id="ARBA00004323"/>
    </source>
</evidence>
<dbReference type="CDD" id="cd05230">
    <property type="entry name" value="UGD_SDR_e"/>
    <property type="match status" value="1"/>
</dbReference>
<keyword evidence="3" id="KW-0812">Transmembrane</keyword>
<proteinExistence type="predicted"/>
<dbReference type="GO" id="GO:0005737">
    <property type="term" value="C:cytoplasm"/>
    <property type="evidence" value="ECO:0007669"/>
    <property type="project" value="TreeGrafter"/>
</dbReference>
<evidence type="ECO:0000256" key="5">
    <source>
        <dbReference type="ARBA" id="ARBA00022968"/>
    </source>
</evidence>
<dbReference type="UniPathway" id="UPA00796">
    <property type="reaction ID" value="UER00771"/>
</dbReference>
<comment type="cofactor">
    <cofactor evidence="1">
        <name>NAD(+)</name>
        <dbReference type="ChEBI" id="CHEBI:57540"/>
    </cofactor>
</comment>
<protein>
    <submittedName>
        <fullName evidence="15">NAD-dependent dehydratase</fullName>
    </submittedName>
</protein>
<name>A0A221T2E3_9DEIO</name>
<dbReference type="InterPro" id="IPR036291">
    <property type="entry name" value="NAD(P)-bd_dom_sf"/>
</dbReference>
<evidence type="ECO:0000256" key="13">
    <source>
        <dbReference type="SAM" id="MobiDB-lite"/>
    </source>
</evidence>
<dbReference type="EMBL" id="CP021083">
    <property type="protein sequence ID" value="ASN83087.1"/>
    <property type="molecule type" value="Genomic_DNA"/>
</dbReference>
<dbReference type="GO" id="GO:0070403">
    <property type="term" value="F:NAD+ binding"/>
    <property type="evidence" value="ECO:0007669"/>
    <property type="project" value="InterPro"/>
</dbReference>
<evidence type="ECO:0000256" key="12">
    <source>
        <dbReference type="ARBA" id="ARBA00037859"/>
    </source>
</evidence>
<keyword evidence="8" id="KW-0333">Golgi apparatus</keyword>
<evidence type="ECO:0000256" key="7">
    <source>
        <dbReference type="ARBA" id="ARBA00023027"/>
    </source>
</evidence>
<keyword evidence="15" id="KW-0614">Plasmid</keyword>
<dbReference type="STRING" id="317577.GCA_000419625_03345"/>
<dbReference type="Pfam" id="PF01370">
    <property type="entry name" value="Epimerase"/>
    <property type="match status" value="1"/>
</dbReference>
<keyword evidence="16" id="KW-1185">Reference proteome</keyword>
<evidence type="ECO:0000313" key="16">
    <source>
        <dbReference type="Proteomes" id="UP000259030"/>
    </source>
</evidence>
<evidence type="ECO:0000256" key="1">
    <source>
        <dbReference type="ARBA" id="ARBA00001911"/>
    </source>
</evidence>
<evidence type="ECO:0000256" key="6">
    <source>
        <dbReference type="ARBA" id="ARBA00022989"/>
    </source>
</evidence>
<keyword evidence="5" id="KW-0735">Signal-anchor</keyword>
<dbReference type="Proteomes" id="UP000259030">
    <property type="component" value="Plasmid pDFI2"/>
</dbReference>
<evidence type="ECO:0000256" key="9">
    <source>
        <dbReference type="ARBA" id="ARBA00023136"/>
    </source>
</evidence>
<feature type="domain" description="NAD-dependent epimerase/dehydratase" evidence="14">
    <location>
        <begin position="4"/>
        <end position="241"/>
    </location>
</feature>
<organism evidence="15 16">
    <name type="scientific">Deinococcus ficus</name>
    <dbReference type="NCBI Taxonomy" id="317577"/>
    <lineage>
        <taxon>Bacteria</taxon>
        <taxon>Thermotogati</taxon>
        <taxon>Deinococcota</taxon>
        <taxon>Deinococci</taxon>
        <taxon>Deinococcales</taxon>
        <taxon>Deinococcaceae</taxon>
        <taxon>Deinococcus</taxon>
    </lineage>
</organism>
<keyword evidence="4" id="KW-0210">Decarboxylase</keyword>
<feature type="region of interest" description="Disordered" evidence="13">
    <location>
        <begin position="318"/>
        <end position="341"/>
    </location>
</feature>
<keyword evidence="9" id="KW-0472">Membrane</keyword>
<dbReference type="SUPFAM" id="SSF51735">
    <property type="entry name" value="NAD(P)-binding Rossmann-fold domains"/>
    <property type="match status" value="1"/>
</dbReference>
<dbReference type="InterPro" id="IPR044516">
    <property type="entry name" value="UXS-like"/>
</dbReference>
<evidence type="ECO:0000256" key="3">
    <source>
        <dbReference type="ARBA" id="ARBA00022692"/>
    </source>
</evidence>
<keyword evidence="7" id="KW-0520">NAD</keyword>